<dbReference type="RefSeq" id="WP_034838764.1">
    <property type="nucleotide sequence ID" value="NZ_JOKH01000004.1"/>
</dbReference>
<accession>A0A081NE52</accession>
<organism evidence="2 3">
    <name type="scientific">Endozoicomonas numazuensis</name>
    <dbReference type="NCBI Taxonomy" id="1137799"/>
    <lineage>
        <taxon>Bacteria</taxon>
        <taxon>Pseudomonadati</taxon>
        <taxon>Pseudomonadota</taxon>
        <taxon>Gammaproteobacteria</taxon>
        <taxon>Oceanospirillales</taxon>
        <taxon>Endozoicomonadaceae</taxon>
        <taxon>Endozoicomonas</taxon>
    </lineage>
</organism>
<evidence type="ECO:0000256" key="1">
    <source>
        <dbReference type="SAM" id="Phobius"/>
    </source>
</evidence>
<evidence type="ECO:0000313" key="3">
    <source>
        <dbReference type="Proteomes" id="UP000028073"/>
    </source>
</evidence>
<reference evidence="2 3" key="1">
    <citation type="submission" date="2014-06" db="EMBL/GenBank/DDBJ databases">
        <title>Whole Genome Sequences of Three Symbiotic Endozoicomonas Bacteria.</title>
        <authorList>
            <person name="Neave M.J."/>
            <person name="Apprill A."/>
            <person name="Voolstra C.R."/>
        </authorList>
    </citation>
    <scope>NUCLEOTIDE SEQUENCE [LARGE SCALE GENOMIC DNA]</scope>
    <source>
        <strain evidence="2 3">DSM 25634</strain>
    </source>
</reference>
<comment type="caution">
    <text evidence="2">The sequence shown here is derived from an EMBL/GenBank/DDBJ whole genome shotgun (WGS) entry which is preliminary data.</text>
</comment>
<name>A0A081NE52_9GAMM</name>
<keyword evidence="1" id="KW-0472">Membrane</keyword>
<proteinExistence type="predicted"/>
<keyword evidence="1" id="KW-1133">Transmembrane helix</keyword>
<keyword evidence="3" id="KW-1185">Reference proteome</keyword>
<feature type="transmembrane region" description="Helical" evidence="1">
    <location>
        <begin position="7"/>
        <end position="31"/>
    </location>
</feature>
<keyword evidence="1" id="KW-0812">Transmembrane</keyword>
<evidence type="ECO:0000313" key="2">
    <source>
        <dbReference type="EMBL" id="KEQ16725.1"/>
    </source>
</evidence>
<dbReference type="Pfam" id="PF05359">
    <property type="entry name" value="DUF748"/>
    <property type="match status" value="1"/>
</dbReference>
<dbReference type="OrthoDB" id="6188275at2"/>
<dbReference type="AlphaFoldDB" id="A0A081NE52"/>
<dbReference type="Proteomes" id="UP000028073">
    <property type="component" value="Unassembled WGS sequence"/>
</dbReference>
<protein>
    <submittedName>
        <fullName evidence="2">Uncharacterized protein</fullName>
    </submittedName>
</protein>
<dbReference type="EMBL" id="JOKH01000004">
    <property type="protein sequence ID" value="KEQ16725.1"/>
    <property type="molecule type" value="Genomic_DNA"/>
</dbReference>
<dbReference type="STRING" id="1137799.GZ78_18705"/>
<dbReference type="eggNOG" id="ENOG5030IPC">
    <property type="taxonomic scope" value="Bacteria"/>
</dbReference>
<dbReference type="InterPro" id="IPR008023">
    <property type="entry name" value="DUF748"/>
</dbReference>
<gene>
    <name evidence="2" type="ORF">GZ78_18705</name>
</gene>
<sequence>MQTQQSVIRFVIFAVIVLAILLSLISVVLMVPGRYTDQLLQQIEDQTGVEVLPVAKEYSFITGKFLLTNPELRISPGITLKSESIGLNVAWTSLWKDKIELDQIDFKNPRIFLDLGLIGQKPPMPNLYQFLRESGRFVFEDGSMKVVNTEQASATEIVGIDFNRMELKTQQADQVAVEVFRDSGSRKWSLGGIVDLNELMMSGQLSIDELPLADAVNQGFIQCSECSLEGRLSTDLSVEWSIDQGWELTGTAKVLDGQFQDLNTDLDLKWKELFAEGFQFKNNEGFVDDLSFKEAGLTVNGNLLQQVAKSLDSSLPVAVKNIEFNGVIQSSERQDKALFSQSRVELELLGPGQFTYQLNGQWLERVAVFLEGGVDSNNTIASTLNISARDVDLSLLSASERSVAGYDLAGSRVNLNLASTAGGGSRGKLIFSKLEAKPIKPELDIKHVKALMTNIQSIMAMDVFVRGGQSPLAATKMAIQSTWKRVLDQPLQYLSQQAGITPALSNNLHMPAGRAYLTDNDKAQLKGWSRVLTQRPDINISVQAVASKEKDWPILSRSELEADLIELYSAINRSKPGEVKEIPADIRGQLIEQMYLRAHNRKIPEVGDVSQGTRVKEAEQWLLKNWPANQEKMNKLAVDRLNAVNEYIVSEGTGKKRIISLPPSTVENAKSAVEIQLLY</sequence>